<evidence type="ECO:0000259" key="6">
    <source>
        <dbReference type="Pfam" id="PF04085"/>
    </source>
</evidence>
<dbReference type="Pfam" id="PF04085">
    <property type="entry name" value="MreC"/>
    <property type="match status" value="1"/>
</dbReference>
<name>A0A2G9YVA2_9BACT</name>
<dbReference type="PIRSF" id="PIRSF038471">
    <property type="entry name" value="MreC"/>
    <property type="match status" value="1"/>
</dbReference>
<evidence type="ECO:0000256" key="4">
    <source>
        <dbReference type="ARBA" id="ARBA00032089"/>
    </source>
</evidence>
<dbReference type="InterPro" id="IPR042177">
    <property type="entry name" value="Cell/Rod_1"/>
</dbReference>
<dbReference type="InterPro" id="IPR007221">
    <property type="entry name" value="MreC"/>
</dbReference>
<sequence>MKVMIFSKIKKAKNAIIIFLMVAIFLTLNLTGGSRAVKDFFYGAFSPVQKYFWQAGNSFSDFSAGFFNARGLKEERDKLWLENQNLLSQIASLEGLKKENQLLKESLGLGMEKEFNLELAHIVGKDVSLNFLLIDKGYEDGIKDDLPVVTAQKTLVGKIKGVYRRFSRIQLCSNKDSSFDIEITGKEIYGIARGDGGSGIILDFIPFNAETAENDLVITSSASGFFPAGIFIGKIGKIEKSDVKPFQTAEVFPAFDIKNLAEIFVIKDFKLND</sequence>
<accession>A0A2G9YVA2</accession>
<dbReference type="Gene3D" id="2.40.10.350">
    <property type="entry name" value="Rod shape-determining protein MreC, domain 2"/>
    <property type="match status" value="1"/>
</dbReference>
<comment type="similarity">
    <text evidence="1 5">Belongs to the MreC family.</text>
</comment>
<gene>
    <name evidence="7" type="primary">mreC</name>
    <name evidence="7" type="ORF">COX37_00105</name>
</gene>
<dbReference type="InterPro" id="IPR055342">
    <property type="entry name" value="MreC_beta-barrel_core"/>
</dbReference>
<evidence type="ECO:0000313" key="7">
    <source>
        <dbReference type="EMBL" id="PIP23160.1"/>
    </source>
</evidence>
<evidence type="ECO:0000313" key="8">
    <source>
        <dbReference type="Proteomes" id="UP000229976"/>
    </source>
</evidence>
<evidence type="ECO:0000256" key="2">
    <source>
        <dbReference type="ARBA" id="ARBA00013855"/>
    </source>
</evidence>
<feature type="domain" description="Rod shape-determining protein MreC beta-barrel core" evidence="6">
    <location>
        <begin position="129"/>
        <end position="267"/>
    </location>
</feature>
<dbReference type="Gene3D" id="2.40.10.340">
    <property type="entry name" value="Rod shape-determining protein MreC, domain 1"/>
    <property type="match status" value="1"/>
</dbReference>
<dbReference type="EMBL" id="PCRO01000002">
    <property type="protein sequence ID" value="PIP23160.1"/>
    <property type="molecule type" value="Genomic_DNA"/>
</dbReference>
<dbReference type="Proteomes" id="UP000229976">
    <property type="component" value="Unassembled WGS sequence"/>
</dbReference>
<keyword evidence="3 5" id="KW-0133">Cell shape</keyword>
<dbReference type="AlphaFoldDB" id="A0A2G9YVA2"/>
<organism evidence="7 8">
    <name type="scientific">Candidatus Nealsonbacteria bacterium CG23_combo_of_CG06-09_8_20_14_all_39_17</name>
    <dbReference type="NCBI Taxonomy" id="1974722"/>
    <lineage>
        <taxon>Bacteria</taxon>
        <taxon>Candidatus Nealsoniibacteriota</taxon>
    </lineage>
</organism>
<evidence type="ECO:0000256" key="1">
    <source>
        <dbReference type="ARBA" id="ARBA00009369"/>
    </source>
</evidence>
<evidence type="ECO:0000256" key="5">
    <source>
        <dbReference type="PIRNR" id="PIRNR038471"/>
    </source>
</evidence>
<dbReference type="PANTHER" id="PTHR34138:SF1">
    <property type="entry name" value="CELL SHAPE-DETERMINING PROTEIN MREC"/>
    <property type="match status" value="1"/>
</dbReference>
<dbReference type="InterPro" id="IPR042175">
    <property type="entry name" value="Cell/Rod_MreC_2"/>
</dbReference>
<comment type="function">
    <text evidence="5">Involved in formation and maintenance of cell shape.</text>
</comment>
<dbReference type="NCBIfam" id="TIGR00219">
    <property type="entry name" value="mreC"/>
    <property type="match status" value="1"/>
</dbReference>
<dbReference type="PANTHER" id="PTHR34138">
    <property type="entry name" value="CELL SHAPE-DETERMINING PROTEIN MREC"/>
    <property type="match status" value="1"/>
</dbReference>
<dbReference type="GO" id="GO:0005886">
    <property type="term" value="C:plasma membrane"/>
    <property type="evidence" value="ECO:0007669"/>
    <property type="project" value="TreeGrafter"/>
</dbReference>
<comment type="caution">
    <text evidence="7">The sequence shown here is derived from an EMBL/GenBank/DDBJ whole genome shotgun (WGS) entry which is preliminary data.</text>
</comment>
<evidence type="ECO:0000256" key="3">
    <source>
        <dbReference type="ARBA" id="ARBA00022960"/>
    </source>
</evidence>
<proteinExistence type="inferred from homology"/>
<dbReference type="GO" id="GO:0008360">
    <property type="term" value="P:regulation of cell shape"/>
    <property type="evidence" value="ECO:0007669"/>
    <property type="project" value="UniProtKB-KW"/>
</dbReference>
<reference evidence="7 8" key="1">
    <citation type="submission" date="2017-09" db="EMBL/GenBank/DDBJ databases">
        <title>Depth-based differentiation of microbial function through sediment-hosted aquifers and enrichment of novel symbionts in the deep terrestrial subsurface.</title>
        <authorList>
            <person name="Probst A.J."/>
            <person name="Ladd B."/>
            <person name="Jarett J.K."/>
            <person name="Geller-Mcgrath D.E."/>
            <person name="Sieber C.M."/>
            <person name="Emerson J.B."/>
            <person name="Anantharaman K."/>
            <person name="Thomas B.C."/>
            <person name="Malmstrom R."/>
            <person name="Stieglmeier M."/>
            <person name="Klingl A."/>
            <person name="Woyke T."/>
            <person name="Ryan C.M."/>
            <person name="Banfield J.F."/>
        </authorList>
    </citation>
    <scope>NUCLEOTIDE SEQUENCE [LARGE SCALE GENOMIC DNA]</scope>
    <source>
        <strain evidence="7">CG23_combo_of_CG06-09_8_20_14_all_39_17</strain>
    </source>
</reference>
<protein>
    <recommendedName>
        <fullName evidence="2 5">Cell shape-determining protein MreC</fullName>
    </recommendedName>
    <alternativeName>
        <fullName evidence="4 5">Cell shape protein MreC</fullName>
    </alternativeName>
</protein>